<evidence type="ECO:0000313" key="1">
    <source>
        <dbReference type="EMBL" id="RGJ25118.1"/>
    </source>
</evidence>
<comment type="caution">
    <text evidence="1">The sequence shown here is derived from an EMBL/GenBank/DDBJ whole genome shotgun (WGS) entry which is preliminary data.</text>
</comment>
<gene>
    <name evidence="1" type="ORF">DXD67_05120</name>
</gene>
<proteinExistence type="predicted"/>
<dbReference type="EMBL" id="QSOV01000003">
    <property type="protein sequence ID" value="RGJ25118.1"/>
    <property type="molecule type" value="Genomic_DNA"/>
</dbReference>
<sequence>MTAVSFDRDCGFCIGCVDHFEKNNRSNSSCAKGRKLAVIKGGETDAGLYVLADFKGGLEIRVSGQEELKMVQ</sequence>
<dbReference type="Proteomes" id="UP000260655">
    <property type="component" value="Unassembled WGS sequence"/>
</dbReference>
<protein>
    <submittedName>
        <fullName evidence="1">Uncharacterized protein</fullName>
    </submittedName>
</protein>
<name>A0A3E4GSL7_9FIRM</name>
<dbReference type="AlphaFoldDB" id="A0A3E4GSL7"/>
<accession>A0A3E4GSL7</accession>
<evidence type="ECO:0000313" key="2">
    <source>
        <dbReference type="Proteomes" id="UP000260655"/>
    </source>
</evidence>
<organism evidence="1 2">
    <name type="scientific">Coprococcus comes</name>
    <dbReference type="NCBI Taxonomy" id="410072"/>
    <lineage>
        <taxon>Bacteria</taxon>
        <taxon>Bacillati</taxon>
        <taxon>Bacillota</taxon>
        <taxon>Clostridia</taxon>
        <taxon>Lachnospirales</taxon>
        <taxon>Lachnospiraceae</taxon>
        <taxon>Coprococcus</taxon>
    </lineage>
</organism>
<reference evidence="1 2" key="1">
    <citation type="submission" date="2018-08" db="EMBL/GenBank/DDBJ databases">
        <title>A genome reference for cultivated species of the human gut microbiota.</title>
        <authorList>
            <person name="Zou Y."/>
            <person name="Xue W."/>
            <person name="Luo G."/>
        </authorList>
    </citation>
    <scope>NUCLEOTIDE SEQUENCE [LARGE SCALE GENOMIC DNA]</scope>
    <source>
        <strain evidence="1 2">TM07-19</strain>
    </source>
</reference>